<dbReference type="GO" id="GO:0033786">
    <property type="term" value="F:heptose-1-phosphate adenylyltransferase activity"/>
    <property type="evidence" value="ECO:0007669"/>
    <property type="project" value="TreeGrafter"/>
</dbReference>
<keyword evidence="1" id="KW-0808">Transferase</keyword>
<dbReference type="PROSITE" id="PS00584">
    <property type="entry name" value="PFKB_KINASES_2"/>
    <property type="match status" value="1"/>
</dbReference>
<dbReference type="InterPro" id="IPR002173">
    <property type="entry name" value="Carboh/pur_kinase_PfkB_CS"/>
</dbReference>
<evidence type="ECO:0000313" key="3">
    <source>
        <dbReference type="EMBL" id="QIJ71974.1"/>
    </source>
</evidence>
<dbReference type="Pfam" id="PF00294">
    <property type="entry name" value="PfkB"/>
    <property type="match status" value="1"/>
</dbReference>
<dbReference type="InterPro" id="IPR011913">
    <property type="entry name" value="RfaE_dom_I"/>
</dbReference>
<dbReference type="InterPro" id="IPR029056">
    <property type="entry name" value="Ribokinase-like"/>
</dbReference>
<dbReference type="RefSeq" id="WP_166032191.1">
    <property type="nucleotide sequence ID" value="NZ_CP048877.1"/>
</dbReference>
<name>A0A6G7PWB0_9BACT</name>
<dbReference type="GO" id="GO:0005829">
    <property type="term" value="C:cytosol"/>
    <property type="evidence" value="ECO:0007669"/>
    <property type="project" value="TreeGrafter"/>
</dbReference>
<protein>
    <submittedName>
        <fullName evidence="3">D-glycero-beta-D-manno-heptose-7-phosphate kinase</fullName>
    </submittedName>
</protein>
<dbReference type="GO" id="GO:0033785">
    <property type="term" value="F:heptose 7-phosphate kinase activity"/>
    <property type="evidence" value="ECO:0007669"/>
    <property type="project" value="TreeGrafter"/>
</dbReference>
<dbReference type="SUPFAM" id="SSF53613">
    <property type="entry name" value="Ribokinase-like"/>
    <property type="match status" value="1"/>
</dbReference>
<dbReference type="GO" id="GO:0016773">
    <property type="term" value="F:phosphotransferase activity, alcohol group as acceptor"/>
    <property type="evidence" value="ECO:0007669"/>
    <property type="project" value="InterPro"/>
</dbReference>
<gene>
    <name evidence="3" type="primary">rfaE1</name>
    <name evidence="3" type="ORF">G4V39_06715</name>
</gene>
<evidence type="ECO:0000313" key="4">
    <source>
        <dbReference type="Proteomes" id="UP000502179"/>
    </source>
</evidence>
<keyword evidence="2 3" id="KW-0418">Kinase</keyword>
<dbReference type="Gene3D" id="3.40.1190.20">
    <property type="match status" value="1"/>
</dbReference>
<proteinExistence type="predicted"/>
<dbReference type="PANTHER" id="PTHR46969:SF1">
    <property type="entry name" value="BIFUNCTIONAL PROTEIN HLDE"/>
    <property type="match status" value="1"/>
</dbReference>
<dbReference type="PROSITE" id="PS00583">
    <property type="entry name" value="PFKB_KINASES_1"/>
    <property type="match status" value="1"/>
</dbReference>
<organism evidence="3 4">
    <name type="scientific">Thermosulfuriphilus ammonigenes</name>
    <dbReference type="NCBI Taxonomy" id="1936021"/>
    <lineage>
        <taxon>Bacteria</taxon>
        <taxon>Pseudomonadati</taxon>
        <taxon>Thermodesulfobacteriota</taxon>
        <taxon>Thermodesulfobacteria</taxon>
        <taxon>Thermodesulfobacteriales</taxon>
        <taxon>Thermodesulfobacteriaceae</taxon>
        <taxon>Thermosulfuriphilus</taxon>
    </lineage>
</organism>
<evidence type="ECO:0000256" key="2">
    <source>
        <dbReference type="ARBA" id="ARBA00022777"/>
    </source>
</evidence>
<dbReference type="EMBL" id="CP048877">
    <property type="protein sequence ID" value="QIJ71974.1"/>
    <property type="molecule type" value="Genomic_DNA"/>
</dbReference>
<sequence>MTQELLEALDKLCGQVVAVVGDLMVDHFIWGDVSRISPEAPVPVVEVHRESLRLGGAANVADNLFCLGLRPLLCGLLGPDASGQWLREELRRRGLPDQGLIPDDRPTTVKTRVVAQGQHVVRFDKERRDPAPLKAVKSILRIIEESLEAIRLIIVSDYAKGTVTAPLMEGLKNLAKSRDIPLLVDPKVDNADLYRGAWLITPNRAEAEALTGHRIRHRQDLVAVVERLRGRLNIPVVLVTLGAEGMALFEGDRPPFFIPALAREIYDVTGAGDTVMAALAAGLTAGLSLSQAAVLANHAAAVVVGKIGTAAITKEELRQQLAEGRSC</sequence>
<dbReference type="CDD" id="cd01172">
    <property type="entry name" value="RfaE_like"/>
    <property type="match status" value="1"/>
</dbReference>
<dbReference type="InterPro" id="IPR011611">
    <property type="entry name" value="PfkB_dom"/>
</dbReference>
<dbReference type="NCBIfam" id="TIGR02198">
    <property type="entry name" value="rfaE_dom_I"/>
    <property type="match status" value="1"/>
</dbReference>
<dbReference type="PANTHER" id="PTHR46969">
    <property type="entry name" value="BIFUNCTIONAL PROTEIN HLDE"/>
    <property type="match status" value="1"/>
</dbReference>
<reference evidence="3 4" key="1">
    <citation type="submission" date="2020-02" db="EMBL/GenBank/DDBJ databases">
        <title>Genome analysis of Thermosulfuriphilus ammonigenes ST65T, an anaerobic thermophilic chemolithoautotrophic bacterium isolated from a deep-sea hydrothermal vent.</title>
        <authorList>
            <person name="Slobodkina G."/>
            <person name="Allioux M."/>
            <person name="Merkel A."/>
            <person name="Alain K."/>
            <person name="Jebbar M."/>
            <person name="Slobodkin A."/>
        </authorList>
    </citation>
    <scope>NUCLEOTIDE SEQUENCE [LARGE SCALE GENOMIC DNA]</scope>
    <source>
        <strain evidence="3 4">ST65</strain>
    </source>
</reference>
<accession>A0A6G7PWB0</accession>
<keyword evidence="4" id="KW-1185">Reference proteome</keyword>
<dbReference type="Proteomes" id="UP000502179">
    <property type="component" value="Chromosome"/>
</dbReference>
<dbReference type="AlphaFoldDB" id="A0A6G7PWB0"/>
<dbReference type="KEGG" id="tav:G4V39_06715"/>
<evidence type="ECO:0000256" key="1">
    <source>
        <dbReference type="ARBA" id="ARBA00022679"/>
    </source>
</evidence>